<dbReference type="Proteomes" id="UP000199377">
    <property type="component" value="Unassembled WGS sequence"/>
</dbReference>
<dbReference type="SUPFAM" id="SSF52172">
    <property type="entry name" value="CheY-like"/>
    <property type="match status" value="1"/>
</dbReference>
<protein>
    <submittedName>
        <fullName evidence="4">Response regulator receiver domain-containing protein</fullName>
    </submittedName>
</protein>
<dbReference type="InterPro" id="IPR001789">
    <property type="entry name" value="Sig_transdc_resp-reg_receiver"/>
</dbReference>
<evidence type="ECO:0000313" key="5">
    <source>
        <dbReference type="Proteomes" id="UP000199377"/>
    </source>
</evidence>
<keyword evidence="5" id="KW-1185">Reference proteome</keyword>
<dbReference type="STRING" id="1114924.SAMN05216258_10869"/>
<evidence type="ECO:0000259" key="3">
    <source>
        <dbReference type="PROSITE" id="PS50110"/>
    </source>
</evidence>
<evidence type="ECO:0000256" key="2">
    <source>
        <dbReference type="PROSITE-ProRule" id="PRU00169"/>
    </source>
</evidence>
<gene>
    <name evidence="4" type="ORF">SAMN05216258_10869</name>
</gene>
<dbReference type="RefSeq" id="WP_092861683.1">
    <property type="nucleotide sequence ID" value="NZ_FOQH01000008.1"/>
</dbReference>
<accession>A0A1I3JMK8</accession>
<dbReference type="InterPro" id="IPR011006">
    <property type="entry name" value="CheY-like_superfamily"/>
</dbReference>
<keyword evidence="1 2" id="KW-0597">Phosphoprotein</keyword>
<evidence type="ECO:0000256" key="1">
    <source>
        <dbReference type="ARBA" id="ARBA00022553"/>
    </source>
</evidence>
<dbReference type="SMART" id="SM00448">
    <property type="entry name" value="REC"/>
    <property type="match status" value="1"/>
</dbReference>
<dbReference type="GO" id="GO:0000160">
    <property type="term" value="P:phosphorelay signal transduction system"/>
    <property type="evidence" value="ECO:0007669"/>
    <property type="project" value="InterPro"/>
</dbReference>
<reference evidence="4 5" key="1">
    <citation type="submission" date="2016-10" db="EMBL/GenBank/DDBJ databases">
        <authorList>
            <person name="de Groot N.N."/>
        </authorList>
    </citation>
    <scope>NUCLEOTIDE SEQUENCE [LARGE SCALE GENOMIC DNA]</scope>
    <source>
        <strain evidence="4 5">CGMCC 1.11030</strain>
    </source>
</reference>
<feature type="modified residue" description="4-aspartylphosphate" evidence="2">
    <location>
        <position position="60"/>
    </location>
</feature>
<dbReference type="AlphaFoldDB" id="A0A1I3JMK8"/>
<proteinExistence type="predicted"/>
<evidence type="ECO:0000313" key="4">
    <source>
        <dbReference type="EMBL" id="SFI61404.1"/>
    </source>
</evidence>
<dbReference type="EMBL" id="FOQH01000008">
    <property type="protein sequence ID" value="SFI61404.1"/>
    <property type="molecule type" value="Genomic_DNA"/>
</dbReference>
<dbReference type="PANTHER" id="PTHR44591">
    <property type="entry name" value="STRESS RESPONSE REGULATOR PROTEIN 1"/>
    <property type="match status" value="1"/>
</dbReference>
<dbReference type="PROSITE" id="PS50110">
    <property type="entry name" value="RESPONSE_REGULATORY"/>
    <property type="match status" value="1"/>
</dbReference>
<name>A0A1I3JMK8_9RHOB</name>
<dbReference type="InterPro" id="IPR050595">
    <property type="entry name" value="Bact_response_regulator"/>
</dbReference>
<organism evidence="4 5">
    <name type="scientific">Albimonas pacifica</name>
    <dbReference type="NCBI Taxonomy" id="1114924"/>
    <lineage>
        <taxon>Bacteria</taxon>
        <taxon>Pseudomonadati</taxon>
        <taxon>Pseudomonadota</taxon>
        <taxon>Alphaproteobacteria</taxon>
        <taxon>Rhodobacterales</taxon>
        <taxon>Paracoccaceae</taxon>
        <taxon>Albimonas</taxon>
    </lineage>
</organism>
<dbReference type="Pfam" id="PF00072">
    <property type="entry name" value="Response_reg"/>
    <property type="match status" value="1"/>
</dbReference>
<dbReference type="Gene3D" id="3.40.50.2300">
    <property type="match status" value="1"/>
</dbReference>
<feature type="domain" description="Response regulatory" evidence="3">
    <location>
        <begin position="10"/>
        <end position="127"/>
    </location>
</feature>
<sequence>MPTTGRELTRIACVEDEPDLRRICELTLSRLGGFEVQVYADGPSALAGLAAFAPDLVLLDVMMPGLDGPAVLAELRARPSLAALPVAFMTAKAQPAEIARFRALGACDVIVKPFDPMTLSERVRRIWAELEEP</sequence>
<dbReference type="OrthoDB" id="9800897at2"/>
<dbReference type="PANTHER" id="PTHR44591:SF3">
    <property type="entry name" value="RESPONSE REGULATORY DOMAIN-CONTAINING PROTEIN"/>
    <property type="match status" value="1"/>
</dbReference>